<dbReference type="InterPro" id="IPR016032">
    <property type="entry name" value="Sig_transdc_resp-reg_C-effctor"/>
</dbReference>
<dbReference type="InterPro" id="IPR036388">
    <property type="entry name" value="WH-like_DNA-bd_sf"/>
</dbReference>
<dbReference type="PROSITE" id="PS50110">
    <property type="entry name" value="RESPONSE_REGULATORY"/>
    <property type="match status" value="1"/>
</dbReference>
<reference evidence="6 7" key="1">
    <citation type="journal article" date="2022" name="Arch. Microbiol.">
        <title>Paraburkholderia bengalensis sp. nov. isolated from roots of Oryza sativa, IR64.</title>
        <authorList>
            <person name="Nag P."/>
            <person name="Mondal N."/>
            <person name="Sarkar J."/>
            <person name="Das S."/>
        </authorList>
    </citation>
    <scope>NUCLEOTIDE SEQUENCE [LARGE SCALE GENOMIC DNA]</scope>
    <source>
        <strain evidence="6 7">IR64_4_BI</strain>
    </source>
</reference>
<keyword evidence="7" id="KW-1185">Reference proteome</keyword>
<dbReference type="SMART" id="SM00448">
    <property type="entry name" value="REC"/>
    <property type="match status" value="1"/>
</dbReference>
<evidence type="ECO:0000313" key="7">
    <source>
        <dbReference type="Proteomes" id="UP001386437"/>
    </source>
</evidence>
<dbReference type="CDD" id="cd06170">
    <property type="entry name" value="LuxR_C_like"/>
    <property type="match status" value="1"/>
</dbReference>
<name>A0ABU8IRB4_9BURK</name>
<dbReference type="Proteomes" id="UP001386437">
    <property type="component" value="Unassembled WGS sequence"/>
</dbReference>
<evidence type="ECO:0000256" key="3">
    <source>
        <dbReference type="PROSITE-ProRule" id="PRU00169"/>
    </source>
</evidence>
<evidence type="ECO:0000313" key="6">
    <source>
        <dbReference type="EMBL" id="MEI5997957.1"/>
    </source>
</evidence>
<dbReference type="InterPro" id="IPR001789">
    <property type="entry name" value="Sig_transdc_resp-reg_receiver"/>
</dbReference>
<dbReference type="SUPFAM" id="SSF52172">
    <property type="entry name" value="CheY-like"/>
    <property type="match status" value="1"/>
</dbReference>
<comment type="caution">
    <text evidence="6">The sequence shown here is derived from an EMBL/GenBank/DDBJ whole genome shotgun (WGS) entry which is preliminary data.</text>
</comment>
<dbReference type="EMBL" id="JACFYJ010000016">
    <property type="protein sequence ID" value="MEI5997957.1"/>
    <property type="molecule type" value="Genomic_DNA"/>
</dbReference>
<organism evidence="6 7">
    <name type="scientific">Paraburkholderia bengalensis</name>
    <dbReference type="NCBI Taxonomy" id="2747562"/>
    <lineage>
        <taxon>Bacteria</taxon>
        <taxon>Pseudomonadati</taxon>
        <taxon>Pseudomonadota</taxon>
        <taxon>Betaproteobacteria</taxon>
        <taxon>Burkholderiales</taxon>
        <taxon>Burkholderiaceae</taxon>
        <taxon>Paraburkholderia</taxon>
    </lineage>
</organism>
<dbReference type="RefSeq" id="WP_336598165.1">
    <property type="nucleotide sequence ID" value="NZ_JACFYJ010000016.1"/>
</dbReference>
<gene>
    <name evidence="6" type="ORF">H3V53_12340</name>
</gene>
<dbReference type="Pfam" id="PF00072">
    <property type="entry name" value="Response_reg"/>
    <property type="match status" value="1"/>
</dbReference>
<dbReference type="Gene3D" id="1.10.10.10">
    <property type="entry name" value="Winged helix-like DNA-binding domain superfamily/Winged helix DNA-binding domain"/>
    <property type="match status" value="1"/>
</dbReference>
<dbReference type="Gene3D" id="3.40.50.2300">
    <property type="match status" value="1"/>
</dbReference>
<feature type="domain" description="Response regulatory" evidence="5">
    <location>
        <begin position="8"/>
        <end position="128"/>
    </location>
</feature>
<dbReference type="PRINTS" id="PR00038">
    <property type="entry name" value="HTHLUXR"/>
</dbReference>
<feature type="domain" description="HTH luxR-type" evidence="4">
    <location>
        <begin position="152"/>
        <end position="217"/>
    </location>
</feature>
<keyword evidence="2" id="KW-0238">DNA-binding</keyword>
<dbReference type="PANTHER" id="PTHR43214">
    <property type="entry name" value="TWO-COMPONENT RESPONSE REGULATOR"/>
    <property type="match status" value="1"/>
</dbReference>
<dbReference type="InterPro" id="IPR000792">
    <property type="entry name" value="Tscrpt_reg_LuxR_C"/>
</dbReference>
<keyword evidence="1 3" id="KW-0597">Phosphoprotein</keyword>
<dbReference type="Pfam" id="PF00196">
    <property type="entry name" value="GerE"/>
    <property type="match status" value="1"/>
</dbReference>
<dbReference type="SUPFAM" id="SSF46894">
    <property type="entry name" value="C-terminal effector domain of the bipartite response regulators"/>
    <property type="match status" value="1"/>
</dbReference>
<evidence type="ECO:0000256" key="2">
    <source>
        <dbReference type="ARBA" id="ARBA00023125"/>
    </source>
</evidence>
<proteinExistence type="predicted"/>
<dbReference type="SMART" id="SM00421">
    <property type="entry name" value="HTH_LUXR"/>
    <property type="match status" value="1"/>
</dbReference>
<protein>
    <submittedName>
        <fullName evidence="6">Response regulator transcription factor</fullName>
    </submittedName>
</protein>
<sequence>MNALRDFRIVIADDHPVIRHAISHALSSIPNARVDAAARSGTELLGLLAQSKWDMIITDFTMSSAQSDTDGLALIAQLRHRYARIPVIVFTMLNNDDALIRLARTGVAAIVDKCEGVDEFRTATLEVMHRRRPYYSQRIRARLQQFAEGGEARAGKDLLTKKEIEVIRLFASGASLTDIARHVSRSISTVATQKSVAMKKLHVRTNAELVKYVQENGLT</sequence>
<dbReference type="PANTHER" id="PTHR43214:SF17">
    <property type="entry name" value="TRANSCRIPTIONAL REGULATORY PROTEIN RCSB"/>
    <property type="match status" value="1"/>
</dbReference>
<evidence type="ECO:0000259" key="5">
    <source>
        <dbReference type="PROSITE" id="PS50110"/>
    </source>
</evidence>
<evidence type="ECO:0000256" key="1">
    <source>
        <dbReference type="ARBA" id="ARBA00022553"/>
    </source>
</evidence>
<accession>A0ABU8IRB4</accession>
<dbReference type="PROSITE" id="PS50043">
    <property type="entry name" value="HTH_LUXR_2"/>
    <property type="match status" value="1"/>
</dbReference>
<dbReference type="InterPro" id="IPR011006">
    <property type="entry name" value="CheY-like_superfamily"/>
</dbReference>
<dbReference type="CDD" id="cd17535">
    <property type="entry name" value="REC_NarL-like"/>
    <property type="match status" value="1"/>
</dbReference>
<evidence type="ECO:0000259" key="4">
    <source>
        <dbReference type="PROSITE" id="PS50043"/>
    </source>
</evidence>
<dbReference type="InterPro" id="IPR058245">
    <property type="entry name" value="NreC/VraR/RcsB-like_REC"/>
</dbReference>
<feature type="modified residue" description="4-aspartylphosphate" evidence="3">
    <location>
        <position position="59"/>
    </location>
</feature>
<dbReference type="InterPro" id="IPR039420">
    <property type="entry name" value="WalR-like"/>
</dbReference>